<proteinExistence type="predicted"/>
<name>A0A3Q7GT93_SOLLC</name>
<protein>
    <submittedName>
        <fullName evidence="1">Uncharacterized protein</fullName>
    </submittedName>
</protein>
<sequence length="17" mass="1848">MSCHGGDVMPRMTSSDH</sequence>
<dbReference type="EnsemblPlants" id="Solyc06g025410.2.1">
    <property type="protein sequence ID" value="Solyc06g025410.2.1"/>
    <property type="gene ID" value="Solyc06g025410.2"/>
</dbReference>
<dbReference type="AlphaFoldDB" id="A0A3Q7GT93"/>
<evidence type="ECO:0000313" key="2">
    <source>
        <dbReference type="Proteomes" id="UP000004994"/>
    </source>
</evidence>
<dbReference type="InParanoid" id="A0A3Q7GT93"/>
<keyword evidence="2" id="KW-1185">Reference proteome</keyword>
<organism evidence="1">
    <name type="scientific">Solanum lycopersicum</name>
    <name type="common">Tomato</name>
    <name type="synonym">Lycopersicon esculentum</name>
    <dbReference type="NCBI Taxonomy" id="4081"/>
    <lineage>
        <taxon>Eukaryota</taxon>
        <taxon>Viridiplantae</taxon>
        <taxon>Streptophyta</taxon>
        <taxon>Embryophyta</taxon>
        <taxon>Tracheophyta</taxon>
        <taxon>Spermatophyta</taxon>
        <taxon>Magnoliopsida</taxon>
        <taxon>eudicotyledons</taxon>
        <taxon>Gunneridae</taxon>
        <taxon>Pentapetalae</taxon>
        <taxon>asterids</taxon>
        <taxon>lamiids</taxon>
        <taxon>Solanales</taxon>
        <taxon>Solanaceae</taxon>
        <taxon>Solanoideae</taxon>
        <taxon>Solaneae</taxon>
        <taxon>Solanum</taxon>
        <taxon>Solanum subgen. Lycopersicon</taxon>
    </lineage>
</organism>
<reference evidence="1" key="1">
    <citation type="journal article" date="2012" name="Nature">
        <title>The tomato genome sequence provides insights into fleshy fruit evolution.</title>
        <authorList>
            <consortium name="Tomato Genome Consortium"/>
        </authorList>
    </citation>
    <scope>NUCLEOTIDE SEQUENCE [LARGE SCALE GENOMIC DNA]</scope>
    <source>
        <strain evidence="1">cv. Heinz 1706</strain>
    </source>
</reference>
<accession>A0A3Q7GT93</accession>
<dbReference type="Gramene" id="Solyc06g025410.2.1">
    <property type="protein sequence ID" value="Solyc06g025410.2.1"/>
    <property type="gene ID" value="Solyc06g025410.2"/>
</dbReference>
<evidence type="ECO:0000313" key="1">
    <source>
        <dbReference type="EnsemblPlants" id="Solyc06g025410.2.1"/>
    </source>
</evidence>
<reference evidence="1" key="2">
    <citation type="submission" date="2019-01" db="UniProtKB">
        <authorList>
            <consortium name="EnsemblPlants"/>
        </authorList>
    </citation>
    <scope>IDENTIFICATION</scope>
    <source>
        <strain evidence="1">cv. Heinz 1706</strain>
    </source>
</reference>
<dbReference type="Proteomes" id="UP000004994">
    <property type="component" value="Chromosome 6"/>
</dbReference>